<dbReference type="Proteomes" id="UP001605036">
    <property type="component" value="Unassembled WGS sequence"/>
</dbReference>
<gene>
    <name evidence="2" type="ORF">R1flu_018251</name>
</gene>
<dbReference type="EMBL" id="JBHFFA010000001">
    <property type="protein sequence ID" value="KAL2650123.1"/>
    <property type="molecule type" value="Genomic_DNA"/>
</dbReference>
<comment type="caution">
    <text evidence="2">The sequence shown here is derived from an EMBL/GenBank/DDBJ whole genome shotgun (WGS) entry which is preliminary data.</text>
</comment>
<feature type="region of interest" description="Disordered" evidence="1">
    <location>
        <begin position="1"/>
        <end position="31"/>
    </location>
</feature>
<evidence type="ECO:0000313" key="2">
    <source>
        <dbReference type="EMBL" id="KAL2650123.1"/>
    </source>
</evidence>
<accession>A0ABD1ZFB6</accession>
<organism evidence="2 3">
    <name type="scientific">Riccia fluitans</name>
    <dbReference type="NCBI Taxonomy" id="41844"/>
    <lineage>
        <taxon>Eukaryota</taxon>
        <taxon>Viridiplantae</taxon>
        <taxon>Streptophyta</taxon>
        <taxon>Embryophyta</taxon>
        <taxon>Marchantiophyta</taxon>
        <taxon>Marchantiopsida</taxon>
        <taxon>Marchantiidae</taxon>
        <taxon>Marchantiales</taxon>
        <taxon>Ricciaceae</taxon>
        <taxon>Riccia</taxon>
    </lineage>
</organism>
<reference evidence="2 3" key="1">
    <citation type="submission" date="2024-09" db="EMBL/GenBank/DDBJ databases">
        <title>Chromosome-scale assembly of Riccia fluitans.</title>
        <authorList>
            <person name="Paukszto L."/>
            <person name="Sawicki J."/>
            <person name="Karawczyk K."/>
            <person name="Piernik-Szablinska J."/>
            <person name="Szczecinska M."/>
            <person name="Mazdziarz M."/>
        </authorList>
    </citation>
    <scope>NUCLEOTIDE SEQUENCE [LARGE SCALE GENOMIC DNA]</scope>
    <source>
        <strain evidence="2">Rf_01</strain>
        <tissue evidence="2">Aerial parts of the thallus</tissue>
    </source>
</reference>
<keyword evidence="3" id="KW-1185">Reference proteome</keyword>
<evidence type="ECO:0000256" key="1">
    <source>
        <dbReference type="SAM" id="MobiDB-lite"/>
    </source>
</evidence>
<dbReference type="AlphaFoldDB" id="A0ABD1ZFB6"/>
<name>A0ABD1ZFB6_9MARC</name>
<protein>
    <submittedName>
        <fullName evidence="2">Uncharacterized protein</fullName>
    </submittedName>
</protein>
<evidence type="ECO:0000313" key="3">
    <source>
        <dbReference type="Proteomes" id="UP001605036"/>
    </source>
</evidence>
<sequence>MSGIKRHNRRQSDVPSKELPSQRHRHATSSMIRLAPNEAMEMIDWLVQGEETNSGVDAMMLSSRPTPESIEGILFIDGSLFARGAAGPQGQLPVNVSREELKEYLDFPGSKDSSRVESASVIEAELLRHTCHKSLKNAWTTIPHWFDYQNAQPRNGGWLID</sequence>
<proteinExistence type="predicted"/>